<accession>A0A8J2JU68</accession>
<dbReference type="EMBL" id="CAJVCH010138720">
    <property type="protein sequence ID" value="CAG7726690.1"/>
    <property type="molecule type" value="Genomic_DNA"/>
</dbReference>
<sequence>MISLTGALVLCAISIIVYNIFFKNDGKKYPKGPMSLPLIGNMLELRGFIHLKLAKWADQYGDIFQIWFARNRITNSIA</sequence>
<proteinExistence type="inferred from homology"/>
<feature type="transmembrane region" description="Helical" evidence="7">
    <location>
        <begin position="6"/>
        <end position="22"/>
    </location>
</feature>
<keyword evidence="9" id="KW-1185">Reference proteome</keyword>
<keyword evidence="3" id="KW-0479">Metal-binding</keyword>
<evidence type="ECO:0000256" key="2">
    <source>
        <dbReference type="ARBA" id="ARBA00022617"/>
    </source>
</evidence>
<keyword evidence="7" id="KW-0472">Membrane</keyword>
<dbReference type="GO" id="GO:0042446">
    <property type="term" value="P:hormone biosynthetic process"/>
    <property type="evidence" value="ECO:0007669"/>
    <property type="project" value="TreeGrafter"/>
</dbReference>
<evidence type="ECO:0000256" key="6">
    <source>
        <dbReference type="ARBA" id="ARBA00023033"/>
    </source>
</evidence>
<dbReference type="PANTHER" id="PTHR24289">
    <property type="entry name" value="STEROID 17-ALPHA-HYDROXYLASE/17,20 LYASE"/>
    <property type="match status" value="1"/>
</dbReference>
<dbReference type="PANTHER" id="PTHR24289:SF1">
    <property type="entry name" value="STEROID 17-ALPHA-HYDROXYLASE_17,20 LYASE"/>
    <property type="match status" value="1"/>
</dbReference>
<keyword evidence="4" id="KW-0560">Oxidoreductase</keyword>
<evidence type="ECO:0000313" key="9">
    <source>
        <dbReference type="Proteomes" id="UP000708208"/>
    </source>
</evidence>
<evidence type="ECO:0000256" key="1">
    <source>
        <dbReference type="ARBA" id="ARBA00010617"/>
    </source>
</evidence>
<protein>
    <recommendedName>
        <fullName evidence="10">Cytochrome P450</fullName>
    </recommendedName>
</protein>
<keyword evidence="7" id="KW-0812">Transmembrane</keyword>
<keyword evidence="7" id="KW-1133">Transmembrane helix</keyword>
<evidence type="ECO:0000256" key="5">
    <source>
        <dbReference type="ARBA" id="ARBA00023004"/>
    </source>
</evidence>
<dbReference type="Proteomes" id="UP000708208">
    <property type="component" value="Unassembled WGS sequence"/>
</dbReference>
<organism evidence="8 9">
    <name type="scientific">Allacma fusca</name>
    <dbReference type="NCBI Taxonomy" id="39272"/>
    <lineage>
        <taxon>Eukaryota</taxon>
        <taxon>Metazoa</taxon>
        <taxon>Ecdysozoa</taxon>
        <taxon>Arthropoda</taxon>
        <taxon>Hexapoda</taxon>
        <taxon>Collembola</taxon>
        <taxon>Symphypleona</taxon>
        <taxon>Sminthuridae</taxon>
        <taxon>Allacma</taxon>
    </lineage>
</organism>
<keyword evidence="5" id="KW-0408">Iron</keyword>
<gene>
    <name evidence="8" type="ORF">AFUS01_LOCUS15583</name>
</gene>
<keyword evidence="6" id="KW-0503">Monooxygenase</keyword>
<evidence type="ECO:0008006" key="10">
    <source>
        <dbReference type="Google" id="ProtNLM"/>
    </source>
</evidence>
<dbReference type="GO" id="GO:0042448">
    <property type="term" value="P:progesterone metabolic process"/>
    <property type="evidence" value="ECO:0007669"/>
    <property type="project" value="TreeGrafter"/>
</dbReference>
<dbReference type="OrthoDB" id="6486579at2759"/>
<feature type="non-terminal residue" evidence="8">
    <location>
        <position position="1"/>
    </location>
</feature>
<evidence type="ECO:0000256" key="3">
    <source>
        <dbReference type="ARBA" id="ARBA00022723"/>
    </source>
</evidence>
<reference evidence="8" key="1">
    <citation type="submission" date="2021-06" db="EMBL/GenBank/DDBJ databases">
        <authorList>
            <person name="Hodson N. C."/>
            <person name="Mongue J. A."/>
            <person name="Jaron S. K."/>
        </authorList>
    </citation>
    <scope>NUCLEOTIDE SEQUENCE</scope>
</reference>
<dbReference type="GO" id="GO:0004508">
    <property type="term" value="F:steroid 17-alpha-monooxygenase activity"/>
    <property type="evidence" value="ECO:0007669"/>
    <property type="project" value="TreeGrafter"/>
</dbReference>
<comment type="caution">
    <text evidence="8">The sequence shown here is derived from an EMBL/GenBank/DDBJ whole genome shotgun (WGS) entry which is preliminary data.</text>
</comment>
<dbReference type="GO" id="GO:0046872">
    <property type="term" value="F:metal ion binding"/>
    <property type="evidence" value="ECO:0007669"/>
    <property type="project" value="UniProtKB-KW"/>
</dbReference>
<evidence type="ECO:0000256" key="4">
    <source>
        <dbReference type="ARBA" id="ARBA00023002"/>
    </source>
</evidence>
<dbReference type="AlphaFoldDB" id="A0A8J2JU68"/>
<name>A0A8J2JU68_9HEXA</name>
<comment type="similarity">
    <text evidence="1">Belongs to the cytochrome P450 family.</text>
</comment>
<evidence type="ECO:0000256" key="7">
    <source>
        <dbReference type="SAM" id="Phobius"/>
    </source>
</evidence>
<keyword evidence="2" id="KW-0349">Heme</keyword>
<evidence type="ECO:0000313" key="8">
    <source>
        <dbReference type="EMBL" id="CAG7726690.1"/>
    </source>
</evidence>